<proteinExistence type="inferred from homology"/>
<sequence length="304" mass="35199">MIETNARPFLKWAGGKTQLLNEFARRIPKELKNGEISTFIEPFVGGGAVFFHFNSVFSFKECHIFDINEELILAYSVVKRNVEDLIEYLCDLTEEFLSKDDEGRKEYFYSIRDEFNQTKSSINFKNYGKAWIPRAGQLIFLNKTCFNGLFRVNSQGEFNVPFGQHKNPKIVYPDVLRADAQILQNTKIHLGDFAKSSQYINNNSFVYFDPPYRPLSNTASFTQYSKDGFDDVEQQRLAEFFAKCDAKRAKLMLSNSDPKNINSNDNFFDTLYGKFNIQRVPARRMINSDASKRGEINEIIVTNY</sequence>
<dbReference type="Proteomes" id="UP001523230">
    <property type="component" value="Unassembled WGS sequence"/>
</dbReference>
<keyword evidence="5" id="KW-0949">S-adenosyl-L-methionine</keyword>
<dbReference type="PANTHER" id="PTHR30481:SF3">
    <property type="entry name" value="DNA ADENINE METHYLASE"/>
    <property type="match status" value="1"/>
</dbReference>
<name>A0ABD4TDR2_9EURY</name>
<reference evidence="7 8" key="1">
    <citation type="submission" date="2018-05" db="EMBL/GenBank/DDBJ databases">
        <title>Isolation and characterization of genus Methanoculleus species and their viruses from deep sea marine sediment offshore southwestern Taiwan.</title>
        <authorList>
            <person name="Wei W.-H."/>
            <person name="Chen W.-C."/>
            <person name="Lai M.-C."/>
            <person name="Chen S.-C."/>
        </authorList>
    </citation>
    <scope>NUCLEOTIDE SEQUENCE [LARGE SCALE GENOMIC DNA]</scope>
    <source>
        <strain evidence="7 8">CWC-02</strain>
    </source>
</reference>
<evidence type="ECO:0000256" key="1">
    <source>
        <dbReference type="ARBA" id="ARBA00006594"/>
    </source>
</evidence>
<dbReference type="EMBL" id="QFDM01000002">
    <property type="protein sequence ID" value="MCM2466126.1"/>
    <property type="molecule type" value="Genomic_DNA"/>
</dbReference>
<dbReference type="InterPro" id="IPR002052">
    <property type="entry name" value="DNA_methylase_N6_adenine_CS"/>
</dbReference>
<comment type="similarity">
    <text evidence="1">Belongs to the N(4)/N(6)-methyltransferase family.</text>
</comment>
<dbReference type="GO" id="GO:0032259">
    <property type="term" value="P:methylation"/>
    <property type="evidence" value="ECO:0007669"/>
    <property type="project" value="UniProtKB-KW"/>
</dbReference>
<dbReference type="GO" id="GO:0009007">
    <property type="term" value="F:site-specific DNA-methyltransferase (adenine-specific) activity"/>
    <property type="evidence" value="ECO:0007669"/>
    <property type="project" value="UniProtKB-EC"/>
</dbReference>
<dbReference type="InterPro" id="IPR012263">
    <property type="entry name" value="M_m6A_EcoRV"/>
</dbReference>
<evidence type="ECO:0000256" key="6">
    <source>
        <dbReference type="ARBA" id="ARBA00047942"/>
    </source>
</evidence>
<dbReference type="InterPro" id="IPR023095">
    <property type="entry name" value="Ade_MeTrfase_dom_2"/>
</dbReference>
<dbReference type="SUPFAM" id="SSF53335">
    <property type="entry name" value="S-adenosyl-L-methionine-dependent methyltransferases"/>
    <property type="match status" value="1"/>
</dbReference>
<dbReference type="InterPro" id="IPR012327">
    <property type="entry name" value="MeTrfase_D12"/>
</dbReference>
<evidence type="ECO:0000256" key="3">
    <source>
        <dbReference type="ARBA" id="ARBA00022603"/>
    </source>
</evidence>
<gene>
    <name evidence="7" type="ORF">DIC75_07320</name>
</gene>
<dbReference type="AlphaFoldDB" id="A0ABD4TDR2"/>
<dbReference type="PIRSF" id="PIRSF000398">
    <property type="entry name" value="M_m6A_EcoRV"/>
    <property type="match status" value="1"/>
</dbReference>
<dbReference type="PROSITE" id="PS00092">
    <property type="entry name" value="N6_MTASE"/>
    <property type="match status" value="1"/>
</dbReference>
<dbReference type="InterPro" id="IPR029063">
    <property type="entry name" value="SAM-dependent_MTases_sf"/>
</dbReference>
<evidence type="ECO:0000256" key="4">
    <source>
        <dbReference type="ARBA" id="ARBA00022679"/>
    </source>
</evidence>
<dbReference type="Pfam" id="PF02086">
    <property type="entry name" value="MethyltransfD12"/>
    <property type="match status" value="1"/>
</dbReference>
<keyword evidence="4" id="KW-0808">Transferase</keyword>
<keyword evidence="8" id="KW-1185">Reference proteome</keyword>
<dbReference type="NCBIfam" id="TIGR00571">
    <property type="entry name" value="dam"/>
    <property type="match status" value="1"/>
</dbReference>
<evidence type="ECO:0000313" key="7">
    <source>
        <dbReference type="EMBL" id="MCM2466126.1"/>
    </source>
</evidence>
<dbReference type="Gene3D" id="1.10.1020.10">
    <property type="entry name" value="Adenine-specific Methyltransferase, Domain 2"/>
    <property type="match status" value="1"/>
</dbReference>
<evidence type="ECO:0000256" key="2">
    <source>
        <dbReference type="ARBA" id="ARBA00011900"/>
    </source>
</evidence>
<dbReference type="EC" id="2.1.1.72" evidence="2"/>
<dbReference type="Gene3D" id="3.40.50.150">
    <property type="entry name" value="Vaccinia Virus protein VP39"/>
    <property type="match status" value="1"/>
</dbReference>
<accession>A0ABD4TDR2</accession>
<organism evidence="7 8">
    <name type="scientific">Methanoculleus oceani</name>
    <dbReference type="NCBI Taxonomy" id="2184756"/>
    <lineage>
        <taxon>Archaea</taxon>
        <taxon>Methanobacteriati</taxon>
        <taxon>Methanobacteriota</taxon>
        <taxon>Stenosarchaea group</taxon>
        <taxon>Methanomicrobia</taxon>
        <taxon>Methanomicrobiales</taxon>
        <taxon>Methanomicrobiaceae</taxon>
        <taxon>Methanoculleus</taxon>
    </lineage>
</organism>
<protein>
    <recommendedName>
        <fullName evidence="2">site-specific DNA-methyltransferase (adenine-specific)</fullName>
        <ecNumber evidence="2">2.1.1.72</ecNumber>
    </recommendedName>
</protein>
<comment type="caution">
    <text evidence="7">The sequence shown here is derived from an EMBL/GenBank/DDBJ whole genome shotgun (WGS) entry which is preliminary data.</text>
</comment>
<evidence type="ECO:0000256" key="5">
    <source>
        <dbReference type="ARBA" id="ARBA00022691"/>
    </source>
</evidence>
<keyword evidence="3 7" id="KW-0489">Methyltransferase</keyword>
<evidence type="ECO:0000313" key="8">
    <source>
        <dbReference type="Proteomes" id="UP001523230"/>
    </source>
</evidence>
<dbReference type="PRINTS" id="PR00505">
    <property type="entry name" value="D12N6MTFRASE"/>
</dbReference>
<dbReference type="PANTHER" id="PTHR30481">
    <property type="entry name" value="DNA ADENINE METHYLASE"/>
    <property type="match status" value="1"/>
</dbReference>
<dbReference type="RefSeq" id="WP_250987389.1">
    <property type="nucleotide sequence ID" value="NZ_QFDM01000002.1"/>
</dbReference>
<comment type="catalytic activity">
    <reaction evidence="6">
        <text>a 2'-deoxyadenosine in DNA + S-adenosyl-L-methionine = an N(6)-methyl-2'-deoxyadenosine in DNA + S-adenosyl-L-homocysteine + H(+)</text>
        <dbReference type="Rhea" id="RHEA:15197"/>
        <dbReference type="Rhea" id="RHEA-COMP:12418"/>
        <dbReference type="Rhea" id="RHEA-COMP:12419"/>
        <dbReference type="ChEBI" id="CHEBI:15378"/>
        <dbReference type="ChEBI" id="CHEBI:57856"/>
        <dbReference type="ChEBI" id="CHEBI:59789"/>
        <dbReference type="ChEBI" id="CHEBI:90615"/>
        <dbReference type="ChEBI" id="CHEBI:90616"/>
        <dbReference type="EC" id="2.1.1.72"/>
    </reaction>
</comment>